<feature type="transmembrane region" description="Helical" evidence="1">
    <location>
        <begin position="62"/>
        <end position="80"/>
    </location>
</feature>
<keyword evidence="1" id="KW-0472">Membrane</keyword>
<dbReference type="AlphaFoldDB" id="A0A2G1XM31"/>
<protein>
    <submittedName>
        <fullName evidence="2">DUF5134 domain-containing protein</fullName>
    </submittedName>
</protein>
<dbReference type="Proteomes" id="UP000222531">
    <property type="component" value="Unassembled WGS sequence"/>
</dbReference>
<comment type="caution">
    <text evidence="2">The sequence shown here is derived from an EMBL/GenBank/DDBJ whole genome shotgun (WGS) entry which is preliminary data.</text>
</comment>
<feature type="transmembrane region" description="Helical" evidence="1">
    <location>
        <begin position="6"/>
        <end position="24"/>
    </location>
</feature>
<feature type="transmembrane region" description="Helical" evidence="1">
    <location>
        <begin position="36"/>
        <end position="56"/>
    </location>
</feature>
<gene>
    <name evidence="2" type="ORF">BLA24_08705</name>
</gene>
<evidence type="ECO:0000313" key="3">
    <source>
        <dbReference type="Proteomes" id="UP000222531"/>
    </source>
</evidence>
<accession>A0A2G1XM31</accession>
<name>A0A2G1XM31_STRCJ</name>
<evidence type="ECO:0000313" key="2">
    <source>
        <dbReference type="EMBL" id="PHQ52283.1"/>
    </source>
</evidence>
<feature type="transmembrane region" description="Helical" evidence="1">
    <location>
        <begin position="101"/>
        <end position="119"/>
    </location>
</feature>
<proteinExistence type="predicted"/>
<organism evidence="2 3">
    <name type="scientific">Streptomyces cinnamoneus</name>
    <name type="common">Streptoverticillium cinnamoneum</name>
    <dbReference type="NCBI Taxonomy" id="53446"/>
    <lineage>
        <taxon>Bacteria</taxon>
        <taxon>Bacillati</taxon>
        <taxon>Actinomycetota</taxon>
        <taxon>Actinomycetes</taxon>
        <taxon>Kitasatosporales</taxon>
        <taxon>Streptomycetaceae</taxon>
        <taxon>Streptomyces</taxon>
        <taxon>Streptomyces cinnamoneus group</taxon>
    </lineage>
</organism>
<keyword evidence="1" id="KW-0812">Transmembrane</keyword>
<dbReference type="EMBL" id="NHZO01000093">
    <property type="protein sequence ID" value="PHQ52283.1"/>
    <property type="molecule type" value="Genomic_DNA"/>
</dbReference>
<sequence length="198" mass="19739">MHGPPLAGWLLMALSAAVGTYCLWGTRAGAAGERRAAGGDALMGLGMAVMAVPAPALDIRPWGPAALAVVFGVAALRSLGRARRHPGARAPGGEGVSSPHLHHAVGAFAMVYMSLAMAGSPAPPAPVHGGHATAGHQPAGAPLLTGLLLLYFAVYVLRSVRGLVPVPAVAAGGPGRPAVTNACRLSMGIGMLAMLVTM</sequence>
<dbReference type="RefSeq" id="WP_099198612.1">
    <property type="nucleotide sequence ID" value="NZ_NHZO01000093.1"/>
</dbReference>
<dbReference type="Pfam" id="PF17197">
    <property type="entry name" value="DUF5134"/>
    <property type="match status" value="1"/>
</dbReference>
<evidence type="ECO:0000256" key="1">
    <source>
        <dbReference type="SAM" id="Phobius"/>
    </source>
</evidence>
<reference evidence="2 3" key="1">
    <citation type="journal article" date="2017" name="Biochemistry">
        <title>Identification of the Biosynthetic Pathway for the Antibiotic Bicyclomycin.</title>
        <authorList>
            <person name="Patteson J."/>
            <person name="Cai W."/>
            <person name="Johnson R.A."/>
            <person name="Santa Maria K."/>
            <person name="Li B."/>
        </authorList>
    </citation>
    <scope>NUCLEOTIDE SEQUENCE [LARGE SCALE GENOMIC DNA]</scope>
    <source>
        <strain evidence="2 3">ATCC 21532</strain>
    </source>
</reference>
<dbReference type="InterPro" id="IPR033458">
    <property type="entry name" value="DUF5134"/>
</dbReference>
<keyword evidence="3" id="KW-1185">Reference proteome</keyword>
<feature type="transmembrane region" description="Helical" evidence="1">
    <location>
        <begin position="139"/>
        <end position="157"/>
    </location>
</feature>
<keyword evidence="1" id="KW-1133">Transmembrane helix</keyword>